<accession>A0A1G1ZL99</accession>
<dbReference type="EMBL" id="MHJJ01000011">
    <property type="protein sequence ID" value="OGY65413.1"/>
    <property type="molecule type" value="Genomic_DNA"/>
</dbReference>
<organism evidence="1 2">
    <name type="scientific">Candidatus Harrisonbacteria bacterium RIFCSPLOWO2_01_FULL_44_18</name>
    <dbReference type="NCBI Taxonomy" id="1798407"/>
    <lineage>
        <taxon>Bacteria</taxon>
        <taxon>Candidatus Harrisoniibacteriota</taxon>
    </lineage>
</organism>
<dbReference type="Proteomes" id="UP000177942">
    <property type="component" value="Unassembled WGS sequence"/>
</dbReference>
<evidence type="ECO:0008006" key="3">
    <source>
        <dbReference type="Google" id="ProtNLM"/>
    </source>
</evidence>
<proteinExistence type="predicted"/>
<sequence length="197" mass="21942">MVRTLCDDDGIRVVDAAYLFAQTTDNEDSVLIAGTRLYKDNRVGLLGICAGDDRAAGYPGFSIWKEKLTRLGVPEHAIIGIDIPDGNLNTLTEATALVRESKGRALKTLCVIASPFHQIRCFVSTVSIVLREYPELKVYSKVGCALEWNKRVAHSQMTTMGKRSELIAGELDRINRYHEKGDLVSPDEIINYLDQRD</sequence>
<gene>
    <name evidence="1" type="ORF">A3A16_02830</name>
</gene>
<name>A0A1G1ZL99_9BACT</name>
<comment type="caution">
    <text evidence="1">The sequence shown here is derived from an EMBL/GenBank/DDBJ whole genome shotgun (WGS) entry which is preliminary data.</text>
</comment>
<evidence type="ECO:0000313" key="2">
    <source>
        <dbReference type="Proteomes" id="UP000177942"/>
    </source>
</evidence>
<protein>
    <recommendedName>
        <fullName evidence="3">DUF218 domain-containing protein</fullName>
    </recommendedName>
</protein>
<dbReference type="STRING" id="1798407.A3A16_02830"/>
<dbReference type="AlphaFoldDB" id="A0A1G1ZL99"/>
<reference evidence="1 2" key="1">
    <citation type="journal article" date="2016" name="Nat. Commun.">
        <title>Thousands of microbial genomes shed light on interconnected biogeochemical processes in an aquifer system.</title>
        <authorList>
            <person name="Anantharaman K."/>
            <person name="Brown C.T."/>
            <person name="Hug L.A."/>
            <person name="Sharon I."/>
            <person name="Castelle C.J."/>
            <person name="Probst A.J."/>
            <person name="Thomas B.C."/>
            <person name="Singh A."/>
            <person name="Wilkins M.J."/>
            <person name="Karaoz U."/>
            <person name="Brodie E.L."/>
            <person name="Williams K.H."/>
            <person name="Hubbard S.S."/>
            <person name="Banfield J.F."/>
        </authorList>
    </citation>
    <scope>NUCLEOTIDE SEQUENCE [LARGE SCALE GENOMIC DNA]</scope>
</reference>
<evidence type="ECO:0000313" key="1">
    <source>
        <dbReference type="EMBL" id="OGY65413.1"/>
    </source>
</evidence>